<dbReference type="SMART" id="SM00717">
    <property type="entry name" value="SANT"/>
    <property type="match status" value="1"/>
</dbReference>
<organism evidence="14">
    <name type="scientific">Sesamum angustifolium</name>
    <dbReference type="NCBI Taxonomy" id="2727405"/>
    <lineage>
        <taxon>Eukaryota</taxon>
        <taxon>Viridiplantae</taxon>
        <taxon>Streptophyta</taxon>
        <taxon>Embryophyta</taxon>
        <taxon>Tracheophyta</taxon>
        <taxon>Spermatophyta</taxon>
        <taxon>Magnoliopsida</taxon>
        <taxon>eudicotyledons</taxon>
        <taxon>Gunneridae</taxon>
        <taxon>Pentapetalae</taxon>
        <taxon>asterids</taxon>
        <taxon>lamiids</taxon>
        <taxon>Lamiales</taxon>
        <taxon>Pedaliaceae</taxon>
        <taxon>Sesamum</taxon>
    </lineage>
</organism>
<dbReference type="GO" id="GO:0042803">
    <property type="term" value="F:protein homodimerization activity"/>
    <property type="evidence" value="ECO:0007669"/>
    <property type="project" value="UniProtKB-ARBA"/>
</dbReference>
<dbReference type="PROSITE" id="PS51504">
    <property type="entry name" value="H15"/>
    <property type="match status" value="1"/>
</dbReference>
<comment type="caution">
    <text evidence="14">The sequence shown here is derived from an EMBL/GenBank/DDBJ whole genome shotgun (WGS) entry which is preliminary data.</text>
</comment>
<dbReference type="FunFam" id="1.10.10.60:FF:000168">
    <property type="entry name" value="Telomere repeat-binding factor 1"/>
    <property type="match status" value="1"/>
</dbReference>
<dbReference type="SUPFAM" id="SSF46689">
    <property type="entry name" value="Homeodomain-like"/>
    <property type="match status" value="1"/>
</dbReference>
<evidence type="ECO:0000259" key="12">
    <source>
        <dbReference type="PROSITE" id="PS51294"/>
    </source>
</evidence>
<dbReference type="InterPro" id="IPR036390">
    <property type="entry name" value="WH_DNA-bd_sf"/>
</dbReference>
<dbReference type="InterPro" id="IPR017930">
    <property type="entry name" value="Myb_dom"/>
</dbReference>
<evidence type="ECO:0000256" key="5">
    <source>
        <dbReference type="ARBA" id="ARBA00023054"/>
    </source>
</evidence>
<protein>
    <recommendedName>
        <fullName evidence="9">MYB transcription factor</fullName>
    </recommendedName>
</protein>
<evidence type="ECO:0000256" key="3">
    <source>
        <dbReference type="ARBA" id="ARBA00022454"/>
    </source>
</evidence>
<dbReference type="FunFam" id="1.10.10.10:FF:000937">
    <property type="entry name" value="Telomere repeat-binding factor 1"/>
    <property type="match status" value="1"/>
</dbReference>
<dbReference type="InterPro" id="IPR001005">
    <property type="entry name" value="SANT/Myb"/>
</dbReference>
<evidence type="ECO:0000259" key="13">
    <source>
        <dbReference type="PROSITE" id="PS51504"/>
    </source>
</evidence>
<feature type="domain" description="HTH myb-type" evidence="12">
    <location>
        <begin position="1"/>
        <end position="56"/>
    </location>
</feature>
<proteinExistence type="predicted"/>
<comment type="subcellular location">
    <subcellularLocation>
        <location evidence="1">Chromosome</location>
    </subcellularLocation>
    <subcellularLocation>
        <location evidence="2">Nucleus</location>
        <location evidence="2">Nucleolus</location>
    </subcellularLocation>
</comment>
<keyword evidence="6" id="KW-0238">DNA-binding</keyword>
<sequence length="1032" mass="116524">MGAPKQKWTPEEEAALKAGVLKHGPGKWRTILKDPQFSGVLYLRSNVDLKDKWRNMSVMANGWGSRERARLALKRMHPAPKHGESSMALSALSQSEDEIVDARPLAPSGGSSPNDGPKRSIMRLDNLIMEAINNLREPGGSNKTSIAAYIEDQYWAPPNFKRILSAKLKHLAATGKLIKMKRKYKIASPSTLSERRRNPSIPVEGRQRISPRIDRDDISLTKSQIDLELAKMRSMTPQEAAAAAAQAVAEAEAAMAEAEEAAREAEAAEADAEAAQAFAEAALKTLKGRNTPRMIEFLQCIVDFLNCTFCYILIDGTWNGTQITTILLPHPDVLFMVHRQLLTFLPYVMDQGFADNESLIARVEQLERDFSIFIISSENETLHDRRNEGCMISPRIDWAMRGPPFNQYSKFDQAFSSLGLGCSSGMFFSTERAELHKDIEQLCMQQAGPAYLGVATRMHFQRTAALEQEIENLQNKLSACTRENKNLQEELSEAYRIKNVEAEKQLKFFQGCVAAAFAERDNAIMEAEKAKEKVELMPQELDKSQKSMLSKFPYKVQFLLRVEEVTAELLEEKELVTALQIDLEKREKQNEVFKEVIDKFYHIRQWSLENFSDASWEEKCECLMNDSDEMWRFQNDEDTSASNYINSLEAENETLRKGVDNLQSKLRVGLEIETHLKKKVSDLEKKKYRTDIINLLDEGNSELKSINDLMVEKMRQLELSRECNLKSSVIQEELQESECRDVHDDDPDLQASSASETVATSEALALALQEKVAALLLLSQQEERHLLERNVNAALQKKVEELQRNLLQVTNEKVKALMELAQLKQERYMLQEKISQDKIQGKQSGEIAERRIVPEKDGKLKNLLKKSYLTRWVGGSDGSNADAHHHYEKTSHHMDFARMRIENASLKESLESMEHLLSSVRRLRITLLKVKDSAAAETENGMHVEALNQVIAEANLVKTALSSSLPVSWSAETDQLYSEINNNEKVDFVSAAGLEMVELLIFAAQILKAQISNNKGRDKDTVSEGQLGGSIA</sequence>
<keyword evidence="8" id="KW-0539">Nucleus</keyword>
<evidence type="ECO:0000256" key="4">
    <source>
        <dbReference type="ARBA" id="ARBA00023015"/>
    </source>
</evidence>
<name>A0AAW2QBY9_9LAMI</name>
<dbReference type="PROSITE" id="PS51294">
    <property type="entry name" value="HTH_MYB"/>
    <property type="match status" value="1"/>
</dbReference>
<dbReference type="PROSITE" id="PS50090">
    <property type="entry name" value="MYB_LIKE"/>
    <property type="match status" value="1"/>
</dbReference>
<evidence type="ECO:0000256" key="10">
    <source>
        <dbReference type="SAM" id="Coils"/>
    </source>
</evidence>
<reference evidence="14" key="2">
    <citation type="journal article" date="2024" name="Plant">
        <title>Genomic evolution and insights into agronomic trait innovations of Sesamum species.</title>
        <authorList>
            <person name="Miao H."/>
            <person name="Wang L."/>
            <person name="Qu L."/>
            <person name="Liu H."/>
            <person name="Sun Y."/>
            <person name="Le M."/>
            <person name="Wang Q."/>
            <person name="Wei S."/>
            <person name="Zheng Y."/>
            <person name="Lin W."/>
            <person name="Duan Y."/>
            <person name="Cao H."/>
            <person name="Xiong S."/>
            <person name="Wang X."/>
            <person name="Wei L."/>
            <person name="Li C."/>
            <person name="Ma Q."/>
            <person name="Ju M."/>
            <person name="Zhao R."/>
            <person name="Li G."/>
            <person name="Mu C."/>
            <person name="Tian Q."/>
            <person name="Mei H."/>
            <person name="Zhang T."/>
            <person name="Gao T."/>
            <person name="Zhang H."/>
        </authorList>
    </citation>
    <scope>NUCLEOTIDE SEQUENCE</scope>
    <source>
        <strain evidence="14">G01</strain>
    </source>
</reference>
<dbReference type="AlphaFoldDB" id="A0AAW2QBY9"/>
<dbReference type="PANTHER" id="PTHR35712:SF1">
    <property type="entry name" value="MYOSIN HEAVY CHAIN-LIKE PROTEIN"/>
    <property type="match status" value="1"/>
</dbReference>
<evidence type="ECO:0000256" key="7">
    <source>
        <dbReference type="ARBA" id="ARBA00023163"/>
    </source>
</evidence>
<feature type="domain" description="Myb-like" evidence="11">
    <location>
        <begin position="5"/>
        <end position="57"/>
    </location>
</feature>
<dbReference type="Pfam" id="PF00249">
    <property type="entry name" value="Myb_DNA-binding"/>
    <property type="match status" value="1"/>
</dbReference>
<feature type="domain" description="H15" evidence="13">
    <location>
        <begin position="115"/>
        <end position="188"/>
    </location>
</feature>
<dbReference type="SUPFAM" id="SSF46785">
    <property type="entry name" value="Winged helix' DNA-binding domain"/>
    <property type="match status" value="1"/>
</dbReference>
<dbReference type="GO" id="GO:0005730">
    <property type="term" value="C:nucleolus"/>
    <property type="evidence" value="ECO:0007669"/>
    <property type="project" value="UniProtKB-SubCell"/>
</dbReference>
<accession>A0AAW2QBY9</accession>
<evidence type="ECO:0000256" key="6">
    <source>
        <dbReference type="ARBA" id="ARBA00023125"/>
    </source>
</evidence>
<dbReference type="PANTHER" id="PTHR35712">
    <property type="entry name" value="MYOSIN HEAVY CHAIN-LIKE PROTEIN"/>
    <property type="match status" value="1"/>
</dbReference>
<dbReference type="GO" id="GO:0006334">
    <property type="term" value="P:nucleosome assembly"/>
    <property type="evidence" value="ECO:0007669"/>
    <property type="project" value="InterPro"/>
</dbReference>
<gene>
    <name evidence="14" type="ORF">Sangu_0628300</name>
</gene>
<dbReference type="InterPro" id="IPR036388">
    <property type="entry name" value="WH-like_DNA-bd_sf"/>
</dbReference>
<dbReference type="InterPro" id="IPR009057">
    <property type="entry name" value="Homeodomain-like_sf"/>
</dbReference>
<feature type="coiled-coil region" evidence="10">
    <location>
        <begin position="463"/>
        <end position="533"/>
    </location>
</feature>
<keyword evidence="4" id="KW-0805">Transcription regulation</keyword>
<evidence type="ECO:0000256" key="1">
    <source>
        <dbReference type="ARBA" id="ARBA00004286"/>
    </source>
</evidence>
<evidence type="ECO:0000259" key="11">
    <source>
        <dbReference type="PROSITE" id="PS50090"/>
    </source>
</evidence>
<feature type="coiled-coil region" evidence="10">
    <location>
        <begin position="777"/>
        <end position="826"/>
    </location>
</feature>
<dbReference type="Gene3D" id="1.10.10.10">
    <property type="entry name" value="Winged helix-like DNA-binding domain superfamily/Winged helix DNA-binding domain"/>
    <property type="match status" value="1"/>
</dbReference>
<dbReference type="Pfam" id="PF00538">
    <property type="entry name" value="Linker_histone"/>
    <property type="match status" value="1"/>
</dbReference>
<dbReference type="GO" id="GO:0003691">
    <property type="term" value="F:double-stranded telomeric DNA binding"/>
    <property type="evidence" value="ECO:0007669"/>
    <property type="project" value="UniProtKB-ARBA"/>
</dbReference>
<reference evidence="14" key="1">
    <citation type="submission" date="2020-06" db="EMBL/GenBank/DDBJ databases">
        <authorList>
            <person name="Li T."/>
            <person name="Hu X."/>
            <person name="Zhang T."/>
            <person name="Song X."/>
            <person name="Zhang H."/>
            <person name="Dai N."/>
            <person name="Sheng W."/>
            <person name="Hou X."/>
            <person name="Wei L."/>
        </authorList>
    </citation>
    <scope>NUCLEOTIDE SEQUENCE</scope>
    <source>
        <strain evidence="14">G01</strain>
        <tissue evidence="14">Leaf</tissue>
    </source>
</reference>
<dbReference type="Gene3D" id="1.10.10.60">
    <property type="entry name" value="Homeodomain-like"/>
    <property type="match status" value="1"/>
</dbReference>
<dbReference type="EMBL" id="JACGWK010000003">
    <property type="protein sequence ID" value="KAL0365307.1"/>
    <property type="molecule type" value="Genomic_DNA"/>
</dbReference>
<evidence type="ECO:0000256" key="8">
    <source>
        <dbReference type="ARBA" id="ARBA00023242"/>
    </source>
</evidence>
<dbReference type="GO" id="GO:0000786">
    <property type="term" value="C:nucleosome"/>
    <property type="evidence" value="ECO:0007669"/>
    <property type="project" value="InterPro"/>
</dbReference>
<evidence type="ECO:0000313" key="14">
    <source>
        <dbReference type="EMBL" id="KAL0365307.1"/>
    </source>
</evidence>
<evidence type="ECO:0000256" key="2">
    <source>
        <dbReference type="ARBA" id="ARBA00004604"/>
    </source>
</evidence>
<keyword evidence="3" id="KW-0158">Chromosome</keyword>
<dbReference type="InterPro" id="IPR005818">
    <property type="entry name" value="Histone_H1/H5_H15"/>
</dbReference>
<keyword evidence="5 10" id="KW-0175">Coiled coil</keyword>
<feature type="coiled-coil region" evidence="10">
    <location>
        <begin position="241"/>
        <end position="278"/>
    </location>
</feature>
<dbReference type="SMART" id="SM00526">
    <property type="entry name" value="H15"/>
    <property type="match status" value="1"/>
</dbReference>
<dbReference type="CDD" id="cd11660">
    <property type="entry name" value="SANT_TRF"/>
    <property type="match status" value="1"/>
</dbReference>
<evidence type="ECO:0000256" key="9">
    <source>
        <dbReference type="ARBA" id="ARBA00032813"/>
    </source>
</evidence>
<keyword evidence="7" id="KW-0804">Transcription</keyword>